<dbReference type="STRING" id="5078.A0A135LEU8"/>
<dbReference type="AlphaFoldDB" id="A0A135LEU8"/>
<organism evidence="1 2">
    <name type="scientific">Penicillium patulum</name>
    <name type="common">Penicillium griseofulvum</name>
    <dbReference type="NCBI Taxonomy" id="5078"/>
    <lineage>
        <taxon>Eukaryota</taxon>
        <taxon>Fungi</taxon>
        <taxon>Dikarya</taxon>
        <taxon>Ascomycota</taxon>
        <taxon>Pezizomycotina</taxon>
        <taxon>Eurotiomycetes</taxon>
        <taxon>Eurotiomycetidae</taxon>
        <taxon>Eurotiales</taxon>
        <taxon>Aspergillaceae</taxon>
        <taxon>Penicillium</taxon>
    </lineage>
</organism>
<accession>A0A135LEU8</accession>
<proteinExistence type="predicted"/>
<protein>
    <submittedName>
        <fullName evidence="1">Uncharacterized protein</fullName>
    </submittedName>
</protein>
<evidence type="ECO:0000313" key="2">
    <source>
        <dbReference type="Proteomes" id="UP000070168"/>
    </source>
</evidence>
<dbReference type="OMA" id="RLCWGEK"/>
<name>A0A135LEU8_PENPA</name>
<dbReference type="OrthoDB" id="5120991at2759"/>
<dbReference type="Proteomes" id="UP000070168">
    <property type="component" value="Unassembled WGS sequence"/>
</dbReference>
<comment type="caution">
    <text evidence="1">The sequence shown here is derived from an EMBL/GenBank/DDBJ whole genome shotgun (WGS) entry which is preliminary data.</text>
</comment>
<dbReference type="RefSeq" id="XP_040646060.1">
    <property type="nucleotide sequence ID" value="XM_040789107.1"/>
</dbReference>
<gene>
    <name evidence="1" type="ORF">PGRI_013940</name>
</gene>
<evidence type="ECO:0000313" key="1">
    <source>
        <dbReference type="EMBL" id="KXG47524.1"/>
    </source>
</evidence>
<reference evidence="1 2" key="1">
    <citation type="journal article" date="2016" name="BMC Genomics">
        <title>Genome sequencing and secondary metabolism of the postharvest pathogen Penicillium griseofulvum.</title>
        <authorList>
            <person name="Banani H."/>
            <person name="Marcet-Houben M."/>
            <person name="Ballester A.R."/>
            <person name="Abbruscato P."/>
            <person name="Gonzalez-Candelas L."/>
            <person name="Gabaldon T."/>
            <person name="Spadaro D."/>
        </authorList>
    </citation>
    <scope>NUCLEOTIDE SEQUENCE [LARGE SCALE GENOMIC DNA]</scope>
    <source>
        <strain evidence="1 2">PG3</strain>
    </source>
</reference>
<dbReference type="GeneID" id="63704407"/>
<sequence length="395" mass="44420">MAAKVDVNNKVYKLAALPFILERKGDYDEAIKIYKSAISVMDETAQIYKKGNALKIHRKMFERQAQVLRERLAYLEGLKRKGSFDDIILPPTILDAMEEIEHEDGKTRSLTQIRKDLNTFRGDNPSQSKDISKAPAHLLPFLNTDASQRPFFSLTLSPSLPTVTYRITHSSELVHLGTRSYWFFVKDSTNTHVLYALQFVWSNEAPIVETVLRRAGEFLPQIGATSVRLQKTKGGSFRLVTRTIPDMGPITEIPDGELQRKDWSPRRFEYGGRNFVWKTAAAEGKKEGGIFGSFGFAWETLYETKRVWAKSGSRTGKMEDEIVGPRLCWGEKKGGYGADHSIHMVGGLDLYFREHLLAVQLSRLGRGSYPPQKDTQGIEAVSVGVGWISIASSLA</sequence>
<dbReference type="EMBL" id="LHQR01000065">
    <property type="protein sequence ID" value="KXG47524.1"/>
    <property type="molecule type" value="Genomic_DNA"/>
</dbReference>
<keyword evidence="2" id="KW-1185">Reference proteome</keyword>